<name>A0A8D0KCR4_PIG</name>
<proteinExistence type="predicted"/>
<reference evidence="1" key="1">
    <citation type="submission" date="2025-05" db="UniProtKB">
        <authorList>
            <consortium name="Ensembl"/>
        </authorList>
    </citation>
    <scope>IDENTIFICATION</scope>
</reference>
<organism evidence="1 2">
    <name type="scientific">Sus scrofa</name>
    <name type="common">Pig</name>
    <dbReference type="NCBI Taxonomy" id="9823"/>
    <lineage>
        <taxon>Eukaryota</taxon>
        <taxon>Metazoa</taxon>
        <taxon>Chordata</taxon>
        <taxon>Craniata</taxon>
        <taxon>Vertebrata</taxon>
        <taxon>Euteleostomi</taxon>
        <taxon>Mammalia</taxon>
        <taxon>Eutheria</taxon>
        <taxon>Laurasiatheria</taxon>
        <taxon>Artiodactyla</taxon>
        <taxon>Suina</taxon>
        <taxon>Suidae</taxon>
        <taxon>Sus</taxon>
    </lineage>
</organism>
<evidence type="ECO:0000313" key="2">
    <source>
        <dbReference type="Proteomes" id="UP000694720"/>
    </source>
</evidence>
<dbReference type="Proteomes" id="UP000694720">
    <property type="component" value="Unplaced"/>
</dbReference>
<dbReference type="Ensembl" id="ENSSSCT00035014806.1">
    <property type="protein sequence ID" value="ENSSSCP00035005053.1"/>
    <property type="gene ID" value="ENSSSCG00035011785.1"/>
</dbReference>
<evidence type="ECO:0008006" key="3">
    <source>
        <dbReference type="Google" id="ProtNLM"/>
    </source>
</evidence>
<evidence type="ECO:0000313" key="1">
    <source>
        <dbReference type="Ensembl" id="ENSSSCP00035005053.1"/>
    </source>
</evidence>
<dbReference type="Ensembl" id="ENSSSCT00060068508.1">
    <property type="protein sequence ID" value="ENSSSCP00060029439.1"/>
    <property type="gene ID" value="ENSSSCG00060050394.1"/>
</dbReference>
<dbReference type="AlphaFoldDB" id="A0A8D0KCR4"/>
<protein>
    <recommendedName>
        <fullName evidence="3">DUF1725 domain-containing protein</fullName>
    </recommendedName>
</protein>
<dbReference type="Proteomes" id="UP000694723">
    <property type="component" value="Unplaced"/>
</dbReference>
<sequence length="94" mass="11332">MSRQNFPWKRHMHCMFSAALFTITKTWKQPKCPLTDDWIKKIWYIYTMEYYSAIKKNNIMPFAATWMEPETLILSEVSKKEKDKYQMISLLSGI</sequence>
<accession>A0A8D0KCR4</accession>